<evidence type="ECO:0000313" key="2">
    <source>
        <dbReference type="Proteomes" id="UP000184080"/>
    </source>
</evidence>
<dbReference type="PIRSF" id="PIRSF014543">
    <property type="entry name" value="UCP014543"/>
    <property type="match status" value="1"/>
</dbReference>
<dbReference type="Proteomes" id="UP000184080">
    <property type="component" value="Unassembled WGS sequence"/>
</dbReference>
<dbReference type="Pfam" id="PF12646">
    <property type="entry name" value="DUF3783"/>
    <property type="match status" value="1"/>
</dbReference>
<dbReference type="STRING" id="1121298.SAMN05444401_1642"/>
<dbReference type="OrthoDB" id="2053609at2"/>
<proteinExistence type="predicted"/>
<sequence length="120" mass="14026">MLDNNKMMLAYGLDNEQLEALRMSNLEVKEVTTEMASMKIGQIIEGLKFEIHDKKVPEEKIVLFNSFSDEELDKAIKLVRAIIGREGILAVVTPTSINWTFHYLVEHLMEEREWFKNNRK</sequence>
<evidence type="ECO:0008006" key="3">
    <source>
        <dbReference type="Google" id="ProtNLM"/>
    </source>
</evidence>
<evidence type="ECO:0000313" key="1">
    <source>
        <dbReference type="EMBL" id="SHI87180.1"/>
    </source>
</evidence>
<protein>
    <recommendedName>
        <fullName evidence="3">DUF3783 domain-containing protein</fullName>
    </recommendedName>
</protein>
<organism evidence="1 2">
    <name type="scientific">Clostridium amylolyticum</name>
    <dbReference type="NCBI Taxonomy" id="1121298"/>
    <lineage>
        <taxon>Bacteria</taxon>
        <taxon>Bacillati</taxon>
        <taxon>Bacillota</taxon>
        <taxon>Clostridia</taxon>
        <taxon>Eubacteriales</taxon>
        <taxon>Clostridiaceae</taxon>
        <taxon>Clostridium</taxon>
    </lineage>
</organism>
<keyword evidence="2" id="KW-1185">Reference proteome</keyword>
<dbReference type="InterPro" id="IPR016621">
    <property type="entry name" value="UCP014543"/>
</dbReference>
<gene>
    <name evidence="1" type="ORF">SAMN05444401_1642</name>
</gene>
<dbReference type="EMBL" id="FQZO01000002">
    <property type="protein sequence ID" value="SHI87180.1"/>
    <property type="molecule type" value="Genomic_DNA"/>
</dbReference>
<accession>A0A1M6EPI0</accession>
<reference evidence="1 2" key="1">
    <citation type="submission" date="2016-11" db="EMBL/GenBank/DDBJ databases">
        <authorList>
            <person name="Jaros S."/>
            <person name="Januszkiewicz K."/>
            <person name="Wedrychowicz H."/>
        </authorList>
    </citation>
    <scope>NUCLEOTIDE SEQUENCE [LARGE SCALE GENOMIC DNA]</scope>
    <source>
        <strain evidence="1 2">DSM 21864</strain>
    </source>
</reference>
<dbReference type="AlphaFoldDB" id="A0A1M6EPI0"/>
<name>A0A1M6EPI0_9CLOT</name>